<sequence length="434" mass="48463">MDVMHQPDQVPHPDLLNVFCDRDSSHGESPVGGKPLRVLVVHEVSYLKKPVYEYQDFPERLAARGHHVTVIDYDENGDGRHQVQSVSRTGLAQITLESTPHNGLPLLKYVSGRLQYRSLLEKKLRVNAFDVVLLYSVFINGTTTVQLCRKFGVPVVYRVLDAYHLLREGTLTRRLLLAGERMIYTQADHISVTNEKMRDYVREVASECAMDKIRVVNHGVDTAIFKLRPRDSELAQALRIAPTDRTVLFLGTTYAFSGLDVLIENFDQLVECIPNLKLLVIGGGELDGWLKNAVADRKLEDRVCLTGMVPYADVPRYLSLADIAINPFQINDITRNIIPIKILQYLASGLPVLSSPLHDLQQKFPEGECGITYADIADPEDYISRLGALAADGPLRKQLSEQALACIAQHYSIDVAVSAIEESMFDAAATMSHQ</sequence>
<dbReference type="EC" id="2.4.1.250" evidence="2"/>
<dbReference type="InterPro" id="IPR028098">
    <property type="entry name" value="Glyco_trans_4-like_N"/>
</dbReference>
<dbReference type="Gene3D" id="3.40.50.2000">
    <property type="entry name" value="Glycogen Phosphorylase B"/>
    <property type="match status" value="2"/>
</dbReference>
<dbReference type="PANTHER" id="PTHR45947:SF3">
    <property type="entry name" value="SULFOQUINOVOSYL TRANSFERASE SQD2"/>
    <property type="match status" value="1"/>
</dbReference>
<feature type="domain" description="Glycosyltransferase subfamily 4-like N-terminal" evidence="1">
    <location>
        <begin position="59"/>
        <end position="223"/>
    </location>
</feature>
<comment type="caution">
    <text evidence="2">The sequence shown here is derived from an EMBL/GenBank/DDBJ whole genome shotgun (WGS) entry which is preliminary data.</text>
</comment>
<dbReference type="Pfam" id="PF13439">
    <property type="entry name" value="Glyco_transf_4"/>
    <property type="match status" value="1"/>
</dbReference>
<evidence type="ECO:0000259" key="1">
    <source>
        <dbReference type="Pfam" id="PF13439"/>
    </source>
</evidence>
<proteinExistence type="predicted"/>
<gene>
    <name evidence="2" type="primary">mshA_2</name>
    <name evidence="2" type="ORF">LMG23994_04376</name>
</gene>
<dbReference type="InterPro" id="IPR050194">
    <property type="entry name" value="Glycosyltransferase_grp1"/>
</dbReference>
<organism evidence="2 3">
    <name type="scientific">Cupriavidus pinatubonensis</name>
    <dbReference type="NCBI Taxonomy" id="248026"/>
    <lineage>
        <taxon>Bacteria</taxon>
        <taxon>Pseudomonadati</taxon>
        <taxon>Pseudomonadota</taxon>
        <taxon>Betaproteobacteria</taxon>
        <taxon>Burkholderiales</taxon>
        <taxon>Burkholderiaceae</taxon>
        <taxon>Cupriavidus</taxon>
    </lineage>
</organism>
<protein>
    <submittedName>
        <fullName evidence="2">D-inositol-3-phosphate glycosyltransferase</fullName>
        <ecNumber evidence="2">2.4.1.250</ecNumber>
    </submittedName>
</protein>
<dbReference type="Proteomes" id="UP000701702">
    <property type="component" value="Unassembled WGS sequence"/>
</dbReference>
<dbReference type="EMBL" id="CAJZAF010000026">
    <property type="protein sequence ID" value="CAG9180231.1"/>
    <property type="molecule type" value="Genomic_DNA"/>
</dbReference>
<evidence type="ECO:0000313" key="2">
    <source>
        <dbReference type="EMBL" id="CAG9180231.1"/>
    </source>
</evidence>
<dbReference type="Pfam" id="PF13692">
    <property type="entry name" value="Glyco_trans_1_4"/>
    <property type="match status" value="1"/>
</dbReference>
<dbReference type="SUPFAM" id="SSF53756">
    <property type="entry name" value="UDP-Glycosyltransferase/glycogen phosphorylase"/>
    <property type="match status" value="1"/>
</dbReference>
<keyword evidence="3" id="KW-1185">Reference proteome</keyword>
<name>A0ABM8XJ66_9BURK</name>
<dbReference type="PANTHER" id="PTHR45947">
    <property type="entry name" value="SULFOQUINOVOSYL TRANSFERASE SQD2"/>
    <property type="match status" value="1"/>
</dbReference>
<dbReference type="GO" id="GO:0102710">
    <property type="term" value="F:D-inositol-3-phosphate glycosyltransferase activity"/>
    <property type="evidence" value="ECO:0007669"/>
    <property type="project" value="UniProtKB-EC"/>
</dbReference>
<evidence type="ECO:0000313" key="3">
    <source>
        <dbReference type="Proteomes" id="UP000701702"/>
    </source>
</evidence>
<accession>A0ABM8XJ66</accession>
<keyword evidence="2" id="KW-0328">Glycosyltransferase</keyword>
<dbReference type="CDD" id="cd03794">
    <property type="entry name" value="GT4_WbuB-like"/>
    <property type="match status" value="1"/>
</dbReference>
<keyword evidence="2" id="KW-0808">Transferase</keyword>
<reference evidence="2 3" key="1">
    <citation type="submission" date="2021-08" db="EMBL/GenBank/DDBJ databases">
        <authorList>
            <person name="Peeters C."/>
        </authorList>
    </citation>
    <scope>NUCLEOTIDE SEQUENCE [LARGE SCALE GENOMIC DNA]</scope>
    <source>
        <strain evidence="2 3">LMG 23994</strain>
    </source>
</reference>